<evidence type="ECO:0000313" key="3">
    <source>
        <dbReference type="Proteomes" id="UP000054279"/>
    </source>
</evidence>
<dbReference type="EMBL" id="KN837217">
    <property type="protein sequence ID" value="KIJ33110.1"/>
    <property type="molecule type" value="Genomic_DNA"/>
</dbReference>
<keyword evidence="3" id="KW-1185">Reference proteome</keyword>
<sequence>MMEDYEFFLGQRGISFDAVNSHIICFPHTLHLAVSAMLDAVTSPVSRQNVTAPFASPLEEPFLASEQSLTDALRRDPFAMSRDTVNNIRNSQIRRNEFLQLIEAGNQRHKWTYYDEEDGKEKTIQLDVVIPFRDSSNRWGSGYLSLRRFTYLKQGPYALQEQMCKERTPMLAGTLNAYEKVIAAFEKARNSTTYGYLRHMLDIGITTMRSNYNGHLFSRLLILAIFVHPSLRMKWFRQKWDLENITYARRIVLDELSDYRSPASEPSSPPVPAIRNKKSSRRKFKLFEDIFGSDDEALSESTPVRTIEAKFEAYCTDESWPPVN</sequence>
<gene>
    <name evidence="2" type="ORF">M422DRAFT_52566</name>
</gene>
<dbReference type="HOGENOM" id="CLU_792666_0_0_1"/>
<accession>A0A0C9V6K9</accession>
<organism evidence="2 3">
    <name type="scientific">Sphaerobolus stellatus (strain SS14)</name>
    <dbReference type="NCBI Taxonomy" id="990650"/>
    <lineage>
        <taxon>Eukaryota</taxon>
        <taxon>Fungi</taxon>
        <taxon>Dikarya</taxon>
        <taxon>Basidiomycota</taxon>
        <taxon>Agaricomycotina</taxon>
        <taxon>Agaricomycetes</taxon>
        <taxon>Phallomycetidae</taxon>
        <taxon>Geastrales</taxon>
        <taxon>Sphaerobolaceae</taxon>
        <taxon>Sphaerobolus</taxon>
    </lineage>
</organism>
<dbReference type="OrthoDB" id="2790258at2759"/>
<dbReference type="Proteomes" id="UP000054279">
    <property type="component" value="Unassembled WGS sequence"/>
</dbReference>
<protein>
    <submittedName>
        <fullName evidence="2">Unplaced genomic scaffold SPHSTscaffold_142, whole genome shotgun sequence</fullName>
    </submittedName>
</protein>
<proteinExistence type="predicted"/>
<reference evidence="2 3" key="1">
    <citation type="submission" date="2014-06" db="EMBL/GenBank/DDBJ databases">
        <title>Evolutionary Origins and Diversification of the Mycorrhizal Mutualists.</title>
        <authorList>
            <consortium name="DOE Joint Genome Institute"/>
            <consortium name="Mycorrhizal Genomics Consortium"/>
            <person name="Kohler A."/>
            <person name="Kuo A."/>
            <person name="Nagy L.G."/>
            <person name="Floudas D."/>
            <person name="Copeland A."/>
            <person name="Barry K.W."/>
            <person name="Cichocki N."/>
            <person name="Veneault-Fourrey C."/>
            <person name="LaButti K."/>
            <person name="Lindquist E.A."/>
            <person name="Lipzen A."/>
            <person name="Lundell T."/>
            <person name="Morin E."/>
            <person name="Murat C."/>
            <person name="Riley R."/>
            <person name="Ohm R."/>
            <person name="Sun H."/>
            <person name="Tunlid A."/>
            <person name="Henrissat B."/>
            <person name="Grigoriev I.V."/>
            <person name="Hibbett D.S."/>
            <person name="Martin F."/>
        </authorList>
    </citation>
    <scope>NUCLEOTIDE SEQUENCE [LARGE SCALE GENOMIC DNA]</scope>
    <source>
        <strain evidence="2 3">SS14</strain>
    </source>
</reference>
<dbReference type="InterPro" id="IPR012337">
    <property type="entry name" value="RNaseH-like_sf"/>
</dbReference>
<name>A0A0C9V6K9_SPHS4</name>
<dbReference type="SUPFAM" id="SSF53098">
    <property type="entry name" value="Ribonuclease H-like"/>
    <property type="match status" value="1"/>
</dbReference>
<evidence type="ECO:0000313" key="2">
    <source>
        <dbReference type="EMBL" id="KIJ33110.1"/>
    </source>
</evidence>
<evidence type="ECO:0000256" key="1">
    <source>
        <dbReference type="SAM" id="MobiDB-lite"/>
    </source>
</evidence>
<feature type="region of interest" description="Disordered" evidence="1">
    <location>
        <begin position="259"/>
        <end position="278"/>
    </location>
</feature>
<dbReference type="AlphaFoldDB" id="A0A0C9V6K9"/>